<dbReference type="InterPro" id="IPR002048">
    <property type="entry name" value="EF_hand_dom"/>
</dbReference>
<dbReference type="SUPFAM" id="SSF47473">
    <property type="entry name" value="EF-hand"/>
    <property type="match status" value="1"/>
</dbReference>
<dbReference type="InterPro" id="IPR011992">
    <property type="entry name" value="EF-hand-dom_pair"/>
</dbReference>
<feature type="domain" description="EF-hand" evidence="2">
    <location>
        <begin position="149"/>
        <end position="184"/>
    </location>
</feature>
<protein>
    <recommendedName>
        <fullName evidence="2">EF-hand domain-containing protein</fullName>
    </recommendedName>
</protein>
<name>A0A507CQH2_9FUNG</name>
<comment type="caution">
    <text evidence="3">The sequence shown here is derived from an EMBL/GenBank/DDBJ whole genome shotgun (WGS) entry which is preliminary data.</text>
</comment>
<dbReference type="PROSITE" id="PS00018">
    <property type="entry name" value="EF_HAND_1"/>
    <property type="match status" value="1"/>
</dbReference>
<reference evidence="3 4" key="1">
    <citation type="journal article" date="2019" name="Sci. Rep.">
        <title>Comparative genomics of chytrid fungi reveal insights into the obligate biotrophic and pathogenic lifestyle of Synchytrium endobioticum.</title>
        <authorList>
            <person name="van de Vossenberg B.T.L.H."/>
            <person name="Warris S."/>
            <person name="Nguyen H.D.T."/>
            <person name="van Gent-Pelzer M.P.E."/>
            <person name="Joly D.L."/>
            <person name="van de Geest H.C."/>
            <person name="Bonants P.J.M."/>
            <person name="Smith D.S."/>
            <person name="Levesque C.A."/>
            <person name="van der Lee T.A.J."/>
        </authorList>
    </citation>
    <scope>NUCLEOTIDE SEQUENCE [LARGE SCALE GENOMIC DNA]</scope>
    <source>
        <strain evidence="3 4">LEV6574</strain>
    </source>
</reference>
<organism evidence="3 4">
    <name type="scientific">Synchytrium endobioticum</name>
    <dbReference type="NCBI Taxonomy" id="286115"/>
    <lineage>
        <taxon>Eukaryota</taxon>
        <taxon>Fungi</taxon>
        <taxon>Fungi incertae sedis</taxon>
        <taxon>Chytridiomycota</taxon>
        <taxon>Chytridiomycota incertae sedis</taxon>
        <taxon>Chytridiomycetes</taxon>
        <taxon>Synchytriales</taxon>
        <taxon>Synchytriaceae</taxon>
        <taxon>Synchytrium</taxon>
    </lineage>
</organism>
<dbReference type="InterPro" id="IPR018247">
    <property type="entry name" value="EF_Hand_1_Ca_BS"/>
</dbReference>
<sequence length="186" mass="20989">MADLIQNELDEIESLEAEIKADLGLDQLDAQIQDASTLSIIDYSYTTDDTNKITPNDIKNKLESLQPNLKTQQPKLYRLLLSSAEDVNREGMSNLIVQLQRNGWDWNSVVGETEVVAQEALSFFQPSGGPITRDELRRIAALFSPHGLPWKEDVDTLLKLFDKDGDGVIGMEDFKAMSIPNSRRWH</sequence>
<dbReference type="OrthoDB" id="26525at2759"/>
<evidence type="ECO:0000256" key="1">
    <source>
        <dbReference type="ARBA" id="ARBA00022837"/>
    </source>
</evidence>
<dbReference type="Pfam" id="PF13833">
    <property type="entry name" value="EF-hand_8"/>
    <property type="match status" value="1"/>
</dbReference>
<keyword evidence="1" id="KW-0106">Calcium</keyword>
<accession>A0A507CQH2</accession>
<dbReference type="GO" id="GO:0005509">
    <property type="term" value="F:calcium ion binding"/>
    <property type="evidence" value="ECO:0007669"/>
    <property type="project" value="InterPro"/>
</dbReference>
<gene>
    <name evidence="3" type="ORF">SeLEV6574_g06140</name>
</gene>
<dbReference type="EMBL" id="QEAM01000327">
    <property type="protein sequence ID" value="TPX41338.1"/>
    <property type="molecule type" value="Genomic_DNA"/>
</dbReference>
<dbReference type="AlphaFoldDB" id="A0A507CQH2"/>
<dbReference type="Proteomes" id="UP000320475">
    <property type="component" value="Unassembled WGS sequence"/>
</dbReference>
<dbReference type="VEuPathDB" id="FungiDB:SeMB42_g03499"/>
<evidence type="ECO:0000313" key="4">
    <source>
        <dbReference type="Proteomes" id="UP000320475"/>
    </source>
</evidence>
<dbReference type="PROSITE" id="PS50222">
    <property type="entry name" value="EF_HAND_2"/>
    <property type="match status" value="1"/>
</dbReference>
<proteinExistence type="predicted"/>
<dbReference type="Gene3D" id="1.10.238.10">
    <property type="entry name" value="EF-hand"/>
    <property type="match status" value="1"/>
</dbReference>
<evidence type="ECO:0000313" key="3">
    <source>
        <dbReference type="EMBL" id="TPX41338.1"/>
    </source>
</evidence>
<evidence type="ECO:0000259" key="2">
    <source>
        <dbReference type="PROSITE" id="PS50222"/>
    </source>
</evidence>